<evidence type="ECO:0000256" key="5">
    <source>
        <dbReference type="ARBA" id="ARBA00022801"/>
    </source>
</evidence>
<dbReference type="Proteomes" id="UP000198287">
    <property type="component" value="Unassembled WGS sequence"/>
</dbReference>
<dbReference type="Gene3D" id="1.20.1300.20">
    <property type="entry name" value="Peptidase C65 Otubain, subdomain 2"/>
    <property type="match status" value="1"/>
</dbReference>
<comment type="caution">
    <text evidence="9">The sequence shown here is derived from an EMBL/GenBank/DDBJ whole genome shotgun (WGS) entry which is preliminary data.</text>
</comment>
<keyword evidence="10" id="KW-1185">Reference proteome</keyword>
<dbReference type="AlphaFoldDB" id="A0A226ERX1"/>
<proteinExistence type="predicted"/>
<gene>
    <name evidence="9" type="ORF">Fcan01_05571</name>
</gene>
<evidence type="ECO:0000256" key="2">
    <source>
        <dbReference type="ARBA" id="ARBA00012759"/>
    </source>
</evidence>
<dbReference type="GO" id="GO:0071108">
    <property type="term" value="P:protein K48-linked deubiquitination"/>
    <property type="evidence" value="ECO:0007669"/>
    <property type="project" value="TreeGrafter"/>
</dbReference>
<evidence type="ECO:0000313" key="9">
    <source>
        <dbReference type="EMBL" id="OXA59336.1"/>
    </source>
</evidence>
<dbReference type="GO" id="GO:0004843">
    <property type="term" value="F:cysteine-type deubiquitinase activity"/>
    <property type="evidence" value="ECO:0007669"/>
    <property type="project" value="UniProtKB-EC"/>
</dbReference>
<dbReference type="OMA" id="ADHVQIT"/>
<protein>
    <recommendedName>
        <fullName evidence="2">ubiquitinyl hydrolase 1</fullName>
        <ecNumber evidence="2">3.4.19.12</ecNumber>
    </recommendedName>
</protein>
<dbReference type="PROSITE" id="PS50802">
    <property type="entry name" value="OTU"/>
    <property type="match status" value="1"/>
</dbReference>
<evidence type="ECO:0000256" key="6">
    <source>
        <dbReference type="ARBA" id="ARBA00022807"/>
    </source>
</evidence>
<evidence type="ECO:0000259" key="8">
    <source>
        <dbReference type="PROSITE" id="PS50802"/>
    </source>
</evidence>
<dbReference type="InterPro" id="IPR042467">
    <property type="entry name" value="Peptidase_C65_otubain_sub2"/>
</dbReference>
<dbReference type="STRING" id="158441.A0A226ERX1"/>
<dbReference type="EC" id="3.4.19.12" evidence="2"/>
<dbReference type="InterPro" id="IPR042468">
    <property type="entry name" value="Peptidase_C65_otubain_sub1"/>
</dbReference>
<dbReference type="PANTHER" id="PTHR12931">
    <property type="entry name" value="UBIQUITIN THIOLESTERASE PROTEIN OTUB"/>
    <property type="match status" value="1"/>
</dbReference>
<dbReference type="InterPro" id="IPR003323">
    <property type="entry name" value="OTU_dom"/>
</dbReference>
<evidence type="ECO:0000256" key="7">
    <source>
        <dbReference type="SAM" id="MobiDB-lite"/>
    </source>
</evidence>
<accession>A0A226ERX1</accession>
<dbReference type="SUPFAM" id="SSF54001">
    <property type="entry name" value="Cysteine proteinases"/>
    <property type="match status" value="1"/>
</dbReference>
<feature type="domain" description="OTU" evidence="8">
    <location>
        <begin position="89"/>
        <end position="282"/>
    </location>
</feature>
<dbReference type="EMBL" id="LNIX01000002">
    <property type="protein sequence ID" value="OXA59336.1"/>
    <property type="molecule type" value="Genomic_DNA"/>
</dbReference>
<dbReference type="PANTHER" id="PTHR12931:SF15">
    <property type="entry name" value="UBIQUITIN THIOESTERASE OTUBAIN-LIKE"/>
    <property type="match status" value="1"/>
</dbReference>
<evidence type="ECO:0000256" key="3">
    <source>
        <dbReference type="ARBA" id="ARBA00022670"/>
    </source>
</evidence>
<dbReference type="Pfam" id="PF10275">
    <property type="entry name" value="Peptidase_C65"/>
    <property type="match status" value="1"/>
</dbReference>
<keyword evidence="5" id="KW-0378">Hydrolase</keyword>
<keyword evidence="3" id="KW-0645">Protease</keyword>
<dbReference type="OrthoDB" id="18915at2759"/>
<dbReference type="InterPro" id="IPR019400">
    <property type="entry name" value="Peptidase_C65_otubain"/>
</dbReference>
<feature type="region of interest" description="Disordered" evidence="7">
    <location>
        <begin position="1"/>
        <end position="34"/>
    </location>
</feature>
<keyword evidence="6" id="KW-0788">Thiol protease</keyword>
<dbReference type="GO" id="GO:0043130">
    <property type="term" value="F:ubiquitin binding"/>
    <property type="evidence" value="ECO:0007669"/>
    <property type="project" value="TreeGrafter"/>
</dbReference>
<dbReference type="InterPro" id="IPR038765">
    <property type="entry name" value="Papain-like_cys_pep_sf"/>
</dbReference>
<keyword evidence="4" id="KW-0833">Ubl conjugation pathway</keyword>
<sequence length="282" mass="31769">MDPPTTTPPPSPPTHDDPTTPSSMVTTSLTPSEQDDLTIKQTQEIELEITTTTPLITPHPLPLGPTLLPLYTSDPIYTSKVHTICKTFTKIRRTRPDGNCFYRAVLFRLFEVGCEGEEFHKKLEDKWKSWKGVLVEAGYTQFTVEDFYDHFGESLSTLTTSTPPLDLPSLYFTSPATCDYLTVFLRILTAAELTRNSSFYSNFLTTAPTMEEFTKLEVEPMGKEADHLQISALAAVLGVGIKIIYMDRGEDSEELVEHLFPEGEGEYPIVLLYRPGHYDLIY</sequence>
<organism evidence="9 10">
    <name type="scientific">Folsomia candida</name>
    <name type="common">Springtail</name>
    <dbReference type="NCBI Taxonomy" id="158441"/>
    <lineage>
        <taxon>Eukaryota</taxon>
        <taxon>Metazoa</taxon>
        <taxon>Ecdysozoa</taxon>
        <taxon>Arthropoda</taxon>
        <taxon>Hexapoda</taxon>
        <taxon>Collembola</taxon>
        <taxon>Entomobryomorpha</taxon>
        <taxon>Isotomoidea</taxon>
        <taxon>Isotomidae</taxon>
        <taxon>Proisotominae</taxon>
        <taxon>Folsomia</taxon>
    </lineage>
</organism>
<evidence type="ECO:0000313" key="10">
    <source>
        <dbReference type="Proteomes" id="UP000198287"/>
    </source>
</evidence>
<dbReference type="GO" id="GO:0006508">
    <property type="term" value="P:proteolysis"/>
    <property type="evidence" value="ECO:0007669"/>
    <property type="project" value="UniProtKB-KW"/>
</dbReference>
<evidence type="ECO:0000256" key="1">
    <source>
        <dbReference type="ARBA" id="ARBA00000707"/>
    </source>
</evidence>
<name>A0A226ERX1_FOLCA</name>
<evidence type="ECO:0000256" key="4">
    <source>
        <dbReference type="ARBA" id="ARBA00022786"/>
    </source>
</evidence>
<feature type="compositionally biased region" description="Pro residues" evidence="7">
    <location>
        <begin position="1"/>
        <end position="13"/>
    </location>
</feature>
<reference evidence="9 10" key="1">
    <citation type="submission" date="2015-12" db="EMBL/GenBank/DDBJ databases">
        <title>The genome of Folsomia candida.</title>
        <authorList>
            <person name="Faddeeva A."/>
            <person name="Derks M.F."/>
            <person name="Anvar Y."/>
            <person name="Smit S."/>
            <person name="Van Straalen N."/>
            <person name="Roelofs D."/>
        </authorList>
    </citation>
    <scope>NUCLEOTIDE SEQUENCE [LARGE SCALE GENOMIC DNA]</scope>
    <source>
        <strain evidence="9 10">VU population</strain>
        <tissue evidence="9">Whole body</tissue>
    </source>
</reference>
<comment type="catalytic activity">
    <reaction evidence="1">
        <text>Thiol-dependent hydrolysis of ester, thioester, amide, peptide and isopeptide bonds formed by the C-terminal Gly of ubiquitin (a 76-residue protein attached to proteins as an intracellular targeting signal).</text>
        <dbReference type="EC" id="3.4.19.12"/>
    </reaction>
</comment>
<dbReference type="GO" id="GO:0005634">
    <property type="term" value="C:nucleus"/>
    <property type="evidence" value="ECO:0007669"/>
    <property type="project" value="TreeGrafter"/>
</dbReference>
<dbReference type="Gene3D" id="3.30.200.60">
    <property type="entry name" value="Peptidase C65 Otubain, subdomain 1"/>
    <property type="match status" value="1"/>
</dbReference>